<name>A0A9P7ZWI9_9HYPO</name>
<accession>A0A9P7ZWI9</accession>
<keyword evidence="1" id="KW-0812">Transmembrane</keyword>
<keyword evidence="1" id="KW-1133">Transmembrane helix</keyword>
<protein>
    <submittedName>
        <fullName evidence="2">Uncharacterized protein</fullName>
    </submittedName>
</protein>
<sequence>MPKHSTQSLQTLKYTIMHLQGSIRVLLPFLIFSYAVLAFPSANTTCVPGPPGPGYSSIAEVKANGKRSPDCCTKTGGPGLEQDMKECLDFIRGHNANITVFGRGSVFCFREKSMVYGQPLRFQETVVTSEDVANAVQEVLDTCYVGKKLRNGGALVLGTSDVVEVVLNEYVEDFGYPPFC</sequence>
<dbReference type="AlphaFoldDB" id="A0A9P7ZWI9"/>
<feature type="transmembrane region" description="Helical" evidence="1">
    <location>
        <begin position="21"/>
        <end position="39"/>
    </location>
</feature>
<evidence type="ECO:0000256" key="1">
    <source>
        <dbReference type="SAM" id="Phobius"/>
    </source>
</evidence>
<dbReference type="EMBL" id="MU251242">
    <property type="protein sequence ID" value="KAG9258887.1"/>
    <property type="molecule type" value="Genomic_DNA"/>
</dbReference>
<reference evidence="2" key="1">
    <citation type="journal article" date="2021" name="IMA Fungus">
        <title>Genomic characterization of three marine fungi, including Emericellopsis atlantica sp. nov. with signatures of a generalist lifestyle and marine biomass degradation.</title>
        <authorList>
            <person name="Hagestad O.C."/>
            <person name="Hou L."/>
            <person name="Andersen J.H."/>
            <person name="Hansen E.H."/>
            <person name="Altermark B."/>
            <person name="Li C."/>
            <person name="Kuhnert E."/>
            <person name="Cox R.J."/>
            <person name="Crous P.W."/>
            <person name="Spatafora J.W."/>
            <person name="Lail K."/>
            <person name="Amirebrahimi M."/>
            <person name="Lipzen A."/>
            <person name="Pangilinan J."/>
            <person name="Andreopoulos W."/>
            <person name="Hayes R.D."/>
            <person name="Ng V."/>
            <person name="Grigoriev I.V."/>
            <person name="Jackson S.A."/>
            <person name="Sutton T.D.S."/>
            <person name="Dobson A.D.W."/>
            <person name="Rama T."/>
        </authorList>
    </citation>
    <scope>NUCLEOTIDE SEQUENCE</scope>
    <source>
        <strain evidence="2">TS7</strain>
    </source>
</reference>
<keyword evidence="1" id="KW-0472">Membrane</keyword>
<evidence type="ECO:0000313" key="3">
    <source>
        <dbReference type="Proteomes" id="UP000887229"/>
    </source>
</evidence>
<keyword evidence="3" id="KW-1185">Reference proteome</keyword>
<dbReference type="GeneID" id="70293495"/>
<proteinExistence type="predicted"/>
<gene>
    <name evidence="2" type="ORF">F5Z01DRAFT_641687</name>
</gene>
<evidence type="ECO:0000313" key="2">
    <source>
        <dbReference type="EMBL" id="KAG9258887.1"/>
    </source>
</evidence>
<dbReference type="RefSeq" id="XP_046122811.1">
    <property type="nucleotide sequence ID" value="XM_046262592.1"/>
</dbReference>
<organism evidence="2 3">
    <name type="scientific">Emericellopsis atlantica</name>
    <dbReference type="NCBI Taxonomy" id="2614577"/>
    <lineage>
        <taxon>Eukaryota</taxon>
        <taxon>Fungi</taxon>
        <taxon>Dikarya</taxon>
        <taxon>Ascomycota</taxon>
        <taxon>Pezizomycotina</taxon>
        <taxon>Sordariomycetes</taxon>
        <taxon>Hypocreomycetidae</taxon>
        <taxon>Hypocreales</taxon>
        <taxon>Bionectriaceae</taxon>
        <taxon>Emericellopsis</taxon>
    </lineage>
</organism>
<dbReference type="Proteomes" id="UP000887229">
    <property type="component" value="Unassembled WGS sequence"/>
</dbReference>
<comment type="caution">
    <text evidence="2">The sequence shown here is derived from an EMBL/GenBank/DDBJ whole genome shotgun (WGS) entry which is preliminary data.</text>
</comment>